<reference evidence="2 3" key="1">
    <citation type="submission" date="2014-06" db="EMBL/GenBank/DDBJ databases">
        <authorList>
            <person name="Swart Estienne"/>
        </authorList>
    </citation>
    <scope>NUCLEOTIDE SEQUENCE [LARGE SCALE GENOMIC DNA]</scope>
    <source>
        <strain evidence="2 3">130c</strain>
    </source>
</reference>
<organism evidence="2 3">
    <name type="scientific">Stylonychia lemnae</name>
    <name type="common">Ciliate</name>
    <dbReference type="NCBI Taxonomy" id="5949"/>
    <lineage>
        <taxon>Eukaryota</taxon>
        <taxon>Sar</taxon>
        <taxon>Alveolata</taxon>
        <taxon>Ciliophora</taxon>
        <taxon>Intramacronucleata</taxon>
        <taxon>Spirotrichea</taxon>
        <taxon>Stichotrichia</taxon>
        <taxon>Sporadotrichida</taxon>
        <taxon>Oxytrichidae</taxon>
        <taxon>Stylonychinae</taxon>
        <taxon>Stylonychia</taxon>
    </lineage>
</organism>
<sequence length="99" mass="11138">MNPLFKCCGYYCSCLLIVSIVVFGILIGLIQSHNPWLTREFKHDIDSKVDALIIAIIVNAVCFVLCIACLVIGTCSEIKQKQIQEKEDENFNFGLNKNL</sequence>
<feature type="transmembrane region" description="Helical" evidence="1">
    <location>
        <begin position="51"/>
        <end position="73"/>
    </location>
</feature>
<dbReference type="AlphaFoldDB" id="A0A078AD42"/>
<dbReference type="Proteomes" id="UP000039865">
    <property type="component" value="Unassembled WGS sequence"/>
</dbReference>
<keyword evidence="3" id="KW-1185">Reference proteome</keyword>
<evidence type="ECO:0000313" key="2">
    <source>
        <dbReference type="EMBL" id="CDW79452.1"/>
    </source>
</evidence>
<gene>
    <name evidence="2" type="primary">Contig9979.g10668</name>
    <name evidence="2" type="ORF">STYLEM_8440</name>
</gene>
<name>A0A078AD42_STYLE</name>
<accession>A0A078AD42</accession>
<dbReference type="EMBL" id="CCKQ01008016">
    <property type="protein sequence ID" value="CDW79452.1"/>
    <property type="molecule type" value="Genomic_DNA"/>
</dbReference>
<keyword evidence="1" id="KW-0812">Transmembrane</keyword>
<dbReference type="InParanoid" id="A0A078AD42"/>
<feature type="transmembrane region" description="Helical" evidence="1">
    <location>
        <begin position="7"/>
        <end position="31"/>
    </location>
</feature>
<evidence type="ECO:0000256" key="1">
    <source>
        <dbReference type="SAM" id="Phobius"/>
    </source>
</evidence>
<dbReference type="OrthoDB" id="10448070at2759"/>
<protein>
    <submittedName>
        <fullName evidence="2">Uncharacterized protein</fullName>
    </submittedName>
</protein>
<evidence type="ECO:0000313" key="3">
    <source>
        <dbReference type="Proteomes" id="UP000039865"/>
    </source>
</evidence>
<proteinExistence type="predicted"/>
<keyword evidence="1" id="KW-0472">Membrane</keyword>
<keyword evidence="1" id="KW-1133">Transmembrane helix</keyword>